<gene>
    <name evidence="15" type="ORF">MAR_009340</name>
</gene>
<reference evidence="15" key="1">
    <citation type="submission" date="2022-11" db="EMBL/GenBank/DDBJ databases">
        <title>Centuries of genome instability and evolution in soft-shell clam transmissible cancer (bioRxiv).</title>
        <authorList>
            <person name="Hart S.F.M."/>
            <person name="Yonemitsu M.A."/>
            <person name="Giersch R.M."/>
            <person name="Beal B.F."/>
            <person name="Arriagada G."/>
            <person name="Davis B.W."/>
            <person name="Ostrander E.A."/>
            <person name="Goff S.P."/>
            <person name="Metzger M.J."/>
        </authorList>
    </citation>
    <scope>NUCLEOTIDE SEQUENCE</scope>
    <source>
        <strain evidence="15">MELC-2E11</strain>
        <tissue evidence="15">Siphon/mantle</tissue>
    </source>
</reference>
<dbReference type="Pfam" id="PF03009">
    <property type="entry name" value="GDPD"/>
    <property type="match status" value="2"/>
</dbReference>
<accession>A0ABY7DYH3</accession>
<dbReference type="SUPFAM" id="SSF51695">
    <property type="entry name" value="PLC-like phosphodiesterases"/>
    <property type="match status" value="1"/>
</dbReference>
<evidence type="ECO:0000256" key="4">
    <source>
        <dbReference type="ARBA" id="ARBA00022801"/>
    </source>
</evidence>
<evidence type="ECO:0000313" key="15">
    <source>
        <dbReference type="EMBL" id="WAR02782.1"/>
    </source>
</evidence>
<evidence type="ECO:0000313" key="16">
    <source>
        <dbReference type="Proteomes" id="UP001164746"/>
    </source>
</evidence>
<dbReference type="Gene3D" id="3.20.20.190">
    <property type="entry name" value="Phosphatidylinositol (PI) phosphodiesterase"/>
    <property type="match status" value="2"/>
</dbReference>
<name>A0ABY7DYH3_MYAAR</name>
<feature type="domain" description="GP-PDE" evidence="14">
    <location>
        <begin position="43"/>
        <end position="289"/>
    </location>
</feature>
<comment type="similarity">
    <text evidence="2">Belongs to the glycerophosphoryl diester phosphodiesterase family.</text>
</comment>
<organism evidence="15 16">
    <name type="scientific">Mya arenaria</name>
    <name type="common">Soft-shell clam</name>
    <dbReference type="NCBI Taxonomy" id="6604"/>
    <lineage>
        <taxon>Eukaryota</taxon>
        <taxon>Metazoa</taxon>
        <taxon>Spiralia</taxon>
        <taxon>Lophotrochozoa</taxon>
        <taxon>Mollusca</taxon>
        <taxon>Bivalvia</taxon>
        <taxon>Autobranchia</taxon>
        <taxon>Heteroconchia</taxon>
        <taxon>Euheterodonta</taxon>
        <taxon>Imparidentia</taxon>
        <taxon>Neoheterodontei</taxon>
        <taxon>Myida</taxon>
        <taxon>Myoidea</taxon>
        <taxon>Myidae</taxon>
        <taxon>Mya</taxon>
    </lineage>
</organism>
<feature type="transmembrane region" description="Helical" evidence="13">
    <location>
        <begin position="175"/>
        <end position="199"/>
    </location>
</feature>
<dbReference type="PANTHER" id="PTHR42758">
    <property type="entry name" value="PHOSPHATIDYLGLYCEROL PHOSPHOLIPASE C"/>
    <property type="match status" value="1"/>
</dbReference>
<proteinExistence type="inferred from homology"/>
<evidence type="ECO:0000256" key="3">
    <source>
        <dbReference type="ARBA" id="ARBA00022692"/>
    </source>
</evidence>
<comment type="subcellular location">
    <subcellularLocation>
        <location evidence="1">Membrane</location>
    </subcellularLocation>
</comment>
<evidence type="ECO:0000256" key="1">
    <source>
        <dbReference type="ARBA" id="ARBA00004370"/>
    </source>
</evidence>
<comment type="catalytic activity">
    <reaction evidence="10">
        <text>N-hexadecanoyl-1-(9Z-octadecenoyl)-sn-glycero-3-phosphoethanolamine + H2O = N-hexadecanoylethanolamine + 1-(9Z-octadecenoyl)-sn-glycero-3-phosphate + H(+)</text>
        <dbReference type="Rhea" id="RHEA:53168"/>
        <dbReference type="ChEBI" id="CHEBI:15377"/>
        <dbReference type="ChEBI" id="CHEBI:15378"/>
        <dbReference type="ChEBI" id="CHEBI:71464"/>
        <dbReference type="ChEBI" id="CHEBI:74544"/>
        <dbReference type="ChEBI" id="CHEBI:85217"/>
    </reaction>
    <physiologicalReaction direction="left-to-right" evidence="10">
        <dbReference type="Rhea" id="RHEA:53169"/>
    </physiologicalReaction>
</comment>
<keyword evidence="3 13" id="KW-0812">Transmembrane</keyword>
<evidence type="ECO:0000256" key="10">
    <source>
        <dbReference type="ARBA" id="ARBA00047538"/>
    </source>
</evidence>
<keyword evidence="16" id="KW-1185">Reference proteome</keyword>
<dbReference type="EMBL" id="CP111015">
    <property type="protein sequence ID" value="WAR02782.1"/>
    <property type="molecule type" value="Genomic_DNA"/>
</dbReference>
<dbReference type="PANTHER" id="PTHR42758:SF2">
    <property type="entry name" value="PHOSPHATIDYLGLYCEROL PHOSPHOLIPASE C"/>
    <property type="match status" value="1"/>
</dbReference>
<evidence type="ECO:0000259" key="14">
    <source>
        <dbReference type="PROSITE" id="PS51704"/>
    </source>
</evidence>
<comment type="catalytic activity">
    <reaction evidence="9">
        <text>N-(5Z,8Z,11Z,14Z-eicosatetraenoyl)-1-(9Z-octadecenoyl)-sn-glycero-3-phosphoethanolamine + H2O = N-(5Z,8Z,11Z,14Z-eicosatetraenoyl)-ethanolamine + 1-(9Z-octadecenoyl)-sn-glycero-3-phosphate + H(+)</text>
        <dbReference type="Rhea" id="RHEA:45544"/>
        <dbReference type="ChEBI" id="CHEBI:2700"/>
        <dbReference type="ChEBI" id="CHEBI:15377"/>
        <dbReference type="ChEBI" id="CHEBI:15378"/>
        <dbReference type="ChEBI" id="CHEBI:74544"/>
        <dbReference type="ChEBI" id="CHEBI:85223"/>
    </reaction>
    <physiologicalReaction direction="left-to-right" evidence="9">
        <dbReference type="Rhea" id="RHEA:45545"/>
    </physiologicalReaction>
</comment>
<evidence type="ECO:0000256" key="2">
    <source>
        <dbReference type="ARBA" id="ARBA00007277"/>
    </source>
</evidence>
<dbReference type="PROSITE" id="PS51704">
    <property type="entry name" value="GP_PDE"/>
    <property type="match status" value="1"/>
</dbReference>
<evidence type="ECO:0000256" key="13">
    <source>
        <dbReference type="SAM" id="Phobius"/>
    </source>
</evidence>
<keyword evidence="6" id="KW-0443">Lipid metabolism</keyword>
<dbReference type="InterPro" id="IPR017946">
    <property type="entry name" value="PLC-like_Pdiesterase_TIM-brl"/>
</dbReference>
<dbReference type="Proteomes" id="UP001164746">
    <property type="component" value="Chromosome 4"/>
</dbReference>
<evidence type="ECO:0000256" key="8">
    <source>
        <dbReference type="ARBA" id="ARBA00036083"/>
    </source>
</evidence>
<evidence type="ECO:0000256" key="9">
    <source>
        <dbReference type="ARBA" id="ARBA00047392"/>
    </source>
</evidence>
<evidence type="ECO:0000256" key="12">
    <source>
        <dbReference type="ARBA" id="ARBA00048947"/>
    </source>
</evidence>
<evidence type="ECO:0000256" key="11">
    <source>
        <dbReference type="ARBA" id="ARBA00048580"/>
    </source>
</evidence>
<evidence type="ECO:0000256" key="7">
    <source>
        <dbReference type="ARBA" id="ARBA00023136"/>
    </source>
</evidence>
<feature type="transmembrane region" description="Helical" evidence="13">
    <location>
        <begin position="6"/>
        <end position="29"/>
    </location>
</feature>
<evidence type="ECO:0000256" key="5">
    <source>
        <dbReference type="ARBA" id="ARBA00022989"/>
    </source>
</evidence>
<dbReference type="InterPro" id="IPR052271">
    <property type="entry name" value="GDPD-Related"/>
</dbReference>
<comment type="catalytic activity">
    <reaction evidence="11">
        <text>1-O-(1Z-octadecenyl)-sn-glycero-3-phospho-N-hexadecanoyl-ethanolamine + H2O = 1-O-(1Z-octadecenyl)-sn-glycero-3-phosphate + N-hexadecanoylethanolamine + H(+)</text>
        <dbReference type="Rhea" id="RHEA:53184"/>
        <dbReference type="ChEBI" id="CHEBI:15377"/>
        <dbReference type="ChEBI" id="CHEBI:15378"/>
        <dbReference type="ChEBI" id="CHEBI:71464"/>
        <dbReference type="ChEBI" id="CHEBI:137009"/>
        <dbReference type="ChEBI" id="CHEBI:137017"/>
    </reaction>
    <physiologicalReaction direction="left-to-right" evidence="11">
        <dbReference type="Rhea" id="RHEA:53185"/>
    </physiologicalReaction>
</comment>
<keyword evidence="4" id="KW-0378">Hydrolase</keyword>
<dbReference type="InterPro" id="IPR030395">
    <property type="entry name" value="GP_PDE_dom"/>
</dbReference>
<protein>
    <submittedName>
        <fullName evidence="15">GDPD1-like protein</fullName>
    </submittedName>
</protein>
<comment type="catalytic activity">
    <reaction evidence="8">
        <text>1-O-hexadecyl-sn-glycero-3-phosphocholine + H2O = 1-O-hexadecyl-sn-glycero-3-phosphate + choline + H(+)</text>
        <dbReference type="Rhea" id="RHEA:41143"/>
        <dbReference type="ChEBI" id="CHEBI:15354"/>
        <dbReference type="ChEBI" id="CHEBI:15377"/>
        <dbReference type="ChEBI" id="CHEBI:15378"/>
        <dbReference type="ChEBI" id="CHEBI:64496"/>
        <dbReference type="ChEBI" id="CHEBI:77580"/>
    </reaction>
    <physiologicalReaction direction="left-to-right" evidence="8">
        <dbReference type="Rhea" id="RHEA:41144"/>
    </physiologicalReaction>
</comment>
<dbReference type="CDD" id="cd08612">
    <property type="entry name" value="GDPD_GDE4"/>
    <property type="match status" value="1"/>
</dbReference>
<comment type="catalytic activity">
    <reaction evidence="12">
        <text>N,1-di-(9Z-octadecenoyl)-sn-glycero-3-phosphoethanolamine + H2O = N-(9Z-octadecenoyl) ethanolamine + 1-(9Z-octadecenoyl)-sn-glycero-3-phosphate + H(+)</text>
        <dbReference type="Rhea" id="RHEA:56460"/>
        <dbReference type="ChEBI" id="CHEBI:15377"/>
        <dbReference type="ChEBI" id="CHEBI:15378"/>
        <dbReference type="ChEBI" id="CHEBI:71466"/>
        <dbReference type="ChEBI" id="CHEBI:74544"/>
        <dbReference type="ChEBI" id="CHEBI:85222"/>
    </reaction>
    <physiologicalReaction direction="left-to-right" evidence="12">
        <dbReference type="Rhea" id="RHEA:56461"/>
    </physiologicalReaction>
</comment>
<evidence type="ECO:0000256" key="6">
    <source>
        <dbReference type="ARBA" id="ARBA00023098"/>
    </source>
</evidence>
<keyword evidence="5 13" id="KW-1133">Transmembrane helix</keyword>
<keyword evidence="7 13" id="KW-0472">Membrane</keyword>
<sequence>MDIESLITMVVLATLAGGYIVASLILLRFPQILHRRKKLLFRPVHISHRGGAGENCENTVTAFKHALAQGSQMLEVDVHLTRDGENLPKYKSVMSVDFKPGFTVCCGGDCNIPTLRDVFTKFSSTPINIDIKVHNETLIHKVHELIKEFRREDLSVWGGRASVTTKYLHKLDPSIPLFFSFQNVLSLVIMFYTGLLPFVPIKESTLEIIMPSIAFKSGRFSADLPLKFRVLLRIADTLLMRPALFRHLERRGIQTYLWVLNDDEDYERAFKLGVAGVMTDFPSKLAHFLQEHPQYAAHWRGTDSSTVEEAQCLNSAVNH</sequence>